<gene>
    <name evidence="1" type="ORF">mMyoMyo1_012218</name>
</gene>
<reference evidence="1 2" key="1">
    <citation type="journal article" date="2020" name="Nature">
        <title>Six reference-quality genomes reveal evolution of bat adaptations.</title>
        <authorList>
            <person name="Jebb D."/>
            <person name="Huang Z."/>
            <person name="Pippel M."/>
            <person name="Hughes G.M."/>
            <person name="Lavrichenko K."/>
            <person name="Devanna P."/>
            <person name="Winkler S."/>
            <person name="Jermiin L.S."/>
            <person name="Skirmuntt E.C."/>
            <person name="Katzourakis A."/>
            <person name="Burkitt-Gray L."/>
            <person name="Ray D.A."/>
            <person name="Sullivan K.A.M."/>
            <person name="Roscito J.G."/>
            <person name="Kirilenko B.M."/>
            <person name="Davalos L.M."/>
            <person name="Corthals A.P."/>
            <person name="Power M.L."/>
            <person name="Jones G."/>
            <person name="Ransome R.D."/>
            <person name="Dechmann D.K.N."/>
            <person name="Locatelli A.G."/>
            <person name="Puechmaille S.J."/>
            <person name="Fedrigo O."/>
            <person name="Jarvis E.D."/>
            <person name="Hiller M."/>
            <person name="Vernes S.C."/>
            <person name="Myers E.W."/>
            <person name="Teeling E.C."/>
        </authorList>
    </citation>
    <scope>NUCLEOTIDE SEQUENCE [LARGE SCALE GENOMIC DNA]</scope>
    <source>
        <strain evidence="1">MMyoMyo1</strain>
        <tissue evidence="1">Flight muscle</tissue>
    </source>
</reference>
<protein>
    <submittedName>
        <fullName evidence="1">Uncharacterized protein</fullName>
    </submittedName>
</protein>
<evidence type="ECO:0000313" key="1">
    <source>
        <dbReference type="EMBL" id="KAF6330208.1"/>
    </source>
</evidence>
<proteinExistence type="predicted"/>
<dbReference type="AlphaFoldDB" id="A0A7J7VYW1"/>
<accession>A0A7J7VYW1</accession>
<dbReference type="EMBL" id="JABWUV010000009">
    <property type="protein sequence ID" value="KAF6330208.1"/>
    <property type="molecule type" value="Genomic_DNA"/>
</dbReference>
<sequence>MLGFSVARTHHLFQGCSCLTAGSSGSLHSAPPLTCPPFSQGMSVILLYLMALAESPSSCSVEGTDDSCSCWRHHLSVLPSHPDHIPPPSVLDASPITTLSYLAHTLFMFYSISCLCQNSRMYP</sequence>
<dbReference type="Proteomes" id="UP000527355">
    <property type="component" value="Unassembled WGS sequence"/>
</dbReference>
<comment type="caution">
    <text evidence="1">The sequence shown here is derived from an EMBL/GenBank/DDBJ whole genome shotgun (WGS) entry which is preliminary data.</text>
</comment>
<name>A0A7J7VYW1_MYOMY</name>
<organism evidence="1 2">
    <name type="scientific">Myotis myotis</name>
    <name type="common">Greater mouse-eared bat</name>
    <name type="synonym">Vespertilio myotis</name>
    <dbReference type="NCBI Taxonomy" id="51298"/>
    <lineage>
        <taxon>Eukaryota</taxon>
        <taxon>Metazoa</taxon>
        <taxon>Chordata</taxon>
        <taxon>Craniata</taxon>
        <taxon>Vertebrata</taxon>
        <taxon>Euteleostomi</taxon>
        <taxon>Mammalia</taxon>
        <taxon>Eutheria</taxon>
        <taxon>Laurasiatheria</taxon>
        <taxon>Chiroptera</taxon>
        <taxon>Yangochiroptera</taxon>
        <taxon>Vespertilionidae</taxon>
        <taxon>Myotis</taxon>
    </lineage>
</organism>
<evidence type="ECO:0000313" key="2">
    <source>
        <dbReference type="Proteomes" id="UP000527355"/>
    </source>
</evidence>
<keyword evidence="2" id="KW-1185">Reference proteome</keyword>